<dbReference type="Gene3D" id="2.60.120.920">
    <property type="match status" value="1"/>
</dbReference>
<name>A0A498SS10_ACAVI</name>
<dbReference type="PRINTS" id="PR00795">
    <property type="entry name" value="RYANODINER"/>
</dbReference>
<dbReference type="STRING" id="6277.A0A498SS10"/>
<dbReference type="Proteomes" id="UP000276991">
    <property type="component" value="Unassembled WGS sequence"/>
</dbReference>
<dbReference type="OrthoDB" id="300855at2759"/>
<organism evidence="3 4">
    <name type="scientific">Acanthocheilonema viteae</name>
    <name type="common">Filarial nematode worm</name>
    <name type="synonym">Dipetalonema viteae</name>
    <dbReference type="NCBI Taxonomy" id="6277"/>
    <lineage>
        <taxon>Eukaryota</taxon>
        <taxon>Metazoa</taxon>
        <taxon>Ecdysozoa</taxon>
        <taxon>Nematoda</taxon>
        <taxon>Chromadorea</taxon>
        <taxon>Rhabditida</taxon>
        <taxon>Spirurina</taxon>
        <taxon>Spiruromorpha</taxon>
        <taxon>Filarioidea</taxon>
        <taxon>Onchocercidae</taxon>
        <taxon>Acanthocheilonema</taxon>
    </lineage>
</organism>
<dbReference type="GO" id="GO:0005790">
    <property type="term" value="C:smooth endoplasmic reticulum"/>
    <property type="evidence" value="ECO:0007669"/>
    <property type="project" value="TreeGrafter"/>
</dbReference>
<dbReference type="Pfam" id="PF02815">
    <property type="entry name" value="MIR"/>
    <property type="match status" value="1"/>
</dbReference>
<dbReference type="InterPro" id="IPR000699">
    <property type="entry name" value="RIH_dom"/>
</dbReference>
<dbReference type="GO" id="GO:0042383">
    <property type="term" value="C:sarcolemma"/>
    <property type="evidence" value="ECO:0007669"/>
    <property type="project" value="TreeGrafter"/>
</dbReference>
<gene>
    <name evidence="3" type="ORF">NAV_LOCUS9577</name>
</gene>
<dbReference type="InterPro" id="IPR013333">
    <property type="entry name" value="Ryan_recept"/>
</dbReference>
<dbReference type="GO" id="GO:0014808">
    <property type="term" value="P:release of sequestered calcium ion into cytosol by sarcoplasmic reticulum"/>
    <property type="evidence" value="ECO:0007669"/>
    <property type="project" value="TreeGrafter"/>
</dbReference>
<keyword evidence="4" id="KW-1185">Reference proteome</keyword>
<dbReference type="InterPro" id="IPR036300">
    <property type="entry name" value="MIR_dom_sf"/>
</dbReference>
<dbReference type="PANTHER" id="PTHR46399:SF8">
    <property type="entry name" value="B30.2_SPRY DOMAIN-CONTAINING PROTEIN"/>
    <property type="match status" value="1"/>
</dbReference>
<keyword evidence="1" id="KW-0677">Repeat</keyword>
<accession>A0A498SS10</accession>
<dbReference type="AlphaFoldDB" id="A0A498SS10"/>
<feature type="domain" description="MIR" evidence="2">
    <location>
        <begin position="28"/>
        <end position="117"/>
    </location>
</feature>
<dbReference type="GO" id="GO:0030018">
    <property type="term" value="C:Z disc"/>
    <property type="evidence" value="ECO:0007669"/>
    <property type="project" value="TreeGrafter"/>
</dbReference>
<reference evidence="3 4" key="1">
    <citation type="submission" date="2018-08" db="EMBL/GenBank/DDBJ databases">
        <authorList>
            <person name="Laetsch R D."/>
            <person name="Stevens L."/>
            <person name="Kumar S."/>
            <person name="Blaxter L. M."/>
        </authorList>
    </citation>
    <scope>NUCLEOTIDE SEQUENCE [LARGE SCALE GENOMIC DNA]</scope>
</reference>
<feature type="non-terminal residue" evidence="3">
    <location>
        <position position="456"/>
    </location>
</feature>
<dbReference type="GO" id="GO:0034704">
    <property type="term" value="C:calcium channel complex"/>
    <property type="evidence" value="ECO:0007669"/>
    <property type="project" value="TreeGrafter"/>
</dbReference>
<dbReference type="PANTHER" id="PTHR46399">
    <property type="entry name" value="B30.2/SPRY DOMAIN-CONTAINING PROTEIN"/>
    <property type="match status" value="1"/>
</dbReference>
<evidence type="ECO:0000259" key="2">
    <source>
        <dbReference type="SMART" id="SM00472"/>
    </source>
</evidence>
<dbReference type="GO" id="GO:0006941">
    <property type="term" value="P:striated muscle contraction"/>
    <property type="evidence" value="ECO:0007669"/>
    <property type="project" value="TreeGrafter"/>
</dbReference>
<dbReference type="SMART" id="SM00472">
    <property type="entry name" value="MIR"/>
    <property type="match status" value="1"/>
</dbReference>
<dbReference type="InterPro" id="IPR043136">
    <property type="entry name" value="B30.2/SPRY_sf"/>
</dbReference>
<proteinExistence type="predicted"/>
<dbReference type="Pfam" id="PF01365">
    <property type="entry name" value="RYDR_ITPR"/>
    <property type="match status" value="1"/>
</dbReference>
<dbReference type="InterPro" id="IPR015925">
    <property type="entry name" value="Ryanodine_IP3_receptor"/>
</dbReference>
<evidence type="ECO:0000313" key="3">
    <source>
        <dbReference type="EMBL" id="VBB34786.1"/>
    </source>
</evidence>
<protein>
    <recommendedName>
        <fullName evidence="2">MIR domain-containing protein</fullName>
    </recommendedName>
</protein>
<evidence type="ECO:0000256" key="1">
    <source>
        <dbReference type="ARBA" id="ARBA00022737"/>
    </source>
</evidence>
<dbReference type="GO" id="GO:0033017">
    <property type="term" value="C:sarcoplasmic reticulum membrane"/>
    <property type="evidence" value="ECO:0007669"/>
    <property type="project" value="TreeGrafter"/>
</dbReference>
<evidence type="ECO:0000313" key="4">
    <source>
        <dbReference type="Proteomes" id="UP000276991"/>
    </source>
</evidence>
<dbReference type="InterPro" id="IPR016093">
    <property type="entry name" value="MIR_motif"/>
</dbReference>
<dbReference type="Gene3D" id="2.80.10.50">
    <property type="match status" value="1"/>
</dbReference>
<dbReference type="EMBL" id="UPTC01004089">
    <property type="protein sequence ID" value="VBB34786.1"/>
    <property type="molecule type" value="Genomic_DNA"/>
</dbReference>
<dbReference type="SUPFAM" id="SSF82109">
    <property type="entry name" value="MIR domain"/>
    <property type="match status" value="1"/>
</dbReference>
<sequence length="456" mass="51915">MAIYEGGAAVSQARSLWRIELIRMKWHGALIGWEQPFRIRHITSGRYLGVMENVIQLYGKDKAELDATAFVMYQTKDLKKQLTEEKEEGMGVATIRYGETNAFIQHIKTELWLSYQTSEITKKGLGKVEEKKAVALKDGHMDDCFTFFMALEEESKSARVIRKCSSVLNRFLKGIEALQREGKQAQDWNRADLSEVLRLMEDLIDYFAQPDEDDFEASQNRLRALRSRQDLFQEEGVLNMILDTIDKFSQMEAMPDFAGLLNDDTQLMWEEISTYLYLLVAAMIKGNHYNCAQFASAQRLQWLFGRLSNPQSAEGILDVLYCVLTESPEALNMINESHIKSVISLLGKVGRDPKVLDVLSSLCEGNGMAVRSSQNTITQHLLPGKDLLLQTKMRDHVSSMTPNILVGVVEGSSQFRRWYYEAEVEHIEQMTKTEPYLRIGWANSMGYKPFPGSGDG</sequence>
<dbReference type="Gene3D" id="1.25.10.30">
    <property type="entry name" value="IP3 receptor type 1 binding core, RIH domain"/>
    <property type="match status" value="1"/>
</dbReference>
<dbReference type="GO" id="GO:0005219">
    <property type="term" value="F:ryanodine-sensitive calcium-release channel activity"/>
    <property type="evidence" value="ECO:0007669"/>
    <property type="project" value="InterPro"/>
</dbReference>